<dbReference type="OrthoDB" id="2191075at2759"/>
<evidence type="ECO:0000313" key="1">
    <source>
        <dbReference type="EMBL" id="KAF9762827.1"/>
    </source>
</evidence>
<protein>
    <submittedName>
        <fullName evidence="1">Uncharacterized protein</fullName>
    </submittedName>
</protein>
<evidence type="ECO:0000313" key="2">
    <source>
        <dbReference type="Proteomes" id="UP000740883"/>
    </source>
</evidence>
<dbReference type="Proteomes" id="UP000740883">
    <property type="component" value="Unassembled WGS sequence"/>
</dbReference>
<dbReference type="EMBL" id="SBJO01000127">
    <property type="protein sequence ID" value="KAF9762827.1"/>
    <property type="molecule type" value="Genomic_DNA"/>
</dbReference>
<reference evidence="1 2" key="1">
    <citation type="journal article" date="2020" name="Genome Biol. Evol.">
        <title>Comparative genomics of strictly vertically transmitted, feminizing microsporidia endosymbionts of amphipod crustaceans.</title>
        <authorList>
            <person name="Cormier A."/>
            <person name="Chebbi M.A."/>
            <person name="Giraud I."/>
            <person name="Wattier R."/>
            <person name="Teixeira M."/>
            <person name="Gilbert C."/>
            <person name="Rigaud T."/>
            <person name="Cordaux R."/>
        </authorList>
    </citation>
    <scope>NUCLEOTIDE SEQUENCE [LARGE SCALE GENOMIC DNA]</scope>
    <source>
        <strain evidence="1 2">Ou3-Ou53</strain>
    </source>
</reference>
<name>A0A9P6GY06_9MICR</name>
<keyword evidence="2" id="KW-1185">Reference proteome</keyword>
<organism evidence="1 2">
    <name type="scientific">Nosema granulosis</name>
    <dbReference type="NCBI Taxonomy" id="83296"/>
    <lineage>
        <taxon>Eukaryota</taxon>
        <taxon>Fungi</taxon>
        <taxon>Fungi incertae sedis</taxon>
        <taxon>Microsporidia</taxon>
        <taxon>Nosematidae</taxon>
        <taxon>Nosema</taxon>
    </lineage>
</organism>
<accession>A0A9P6GY06</accession>
<comment type="caution">
    <text evidence="1">The sequence shown here is derived from an EMBL/GenBank/DDBJ whole genome shotgun (WGS) entry which is preliminary data.</text>
</comment>
<sequence length="263" mass="31444">MEFDFVNKTLVCKFNSYIVKSNNSELKVTPINIKHSNDHLLLHQEVDYKSYVTSVFKNPKTILKEENYKENLKTYVSIVSKGKTTFKKSTNPILNLLKFKKKYWKELLSRDVHGFIYLSKVLNFNAYQRYKLYDKQYEIISMRNTINESINDREMLSKLIENNQKLALPILSHVDFCVGNASVDPMVEHDREYKRMLDYILFDQKFKIEPIRIKSPFFEEVGIFNRFLKDEEQVIVDKRFRTLNERGVRDFIKDTRDGFINFQ</sequence>
<dbReference type="AlphaFoldDB" id="A0A9P6GY06"/>
<proteinExistence type="predicted"/>
<gene>
    <name evidence="1" type="ORF">NGRA_1721</name>
</gene>